<dbReference type="InterPro" id="IPR005153">
    <property type="entry name" value="MbtH-like_dom"/>
</dbReference>
<evidence type="ECO:0000313" key="2">
    <source>
        <dbReference type="EMBL" id="SHF57270.1"/>
    </source>
</evidence>
<dbReference type="GO" id="GO:0019290">
    <property type="term" value="P:siderophore biosynthetic process"/>
    <property type="evidence" value="ECO:0007669"/>
    <property type="project" value="TreeGrafter"/>
</dbReference>
<name>A0A1M5CR83_9ACTN</name>
<accession>A0A1M5CR83</accession>
<feature type="domain" description="MbtH-like" evidence="1">
    <location>
        <begin position="1"/>
        <end position="51"/>
    </location>
</feature>
<proteinExistence type="predicted"/>
<sequence length="73" mass="8232">MSEPEDDRIYTVVRNDEGQYALWPADLDVPAGWVEQGRRGTEQECSDWVDTVWTDMRPLSLVRASATPPPATP</sequence>
<dbReference type="Pfam" id="PF03621">
    <property type="entry name" value="MbtH"/>
    <property type="match status" value="1"/>
</dbReference>
<gene>
    <name evidence="2" type="ORF">SAMN05443575_0326</name>
</gene>
<protein>
    <submittedName>
        <fullName evidence="2">MbtH protein</fullName>
    </submittedName>
</protein>
<reference evidence="2 3" key="1">
    <citation type="submission" date="2016-11" db="EMBL/GenBank/DDBJ databases">
        <authorList>
            <person name="Jaros S."/>
            <person name="Januszkiewicz K."/>
            <person name="Wedrychowicz H."/>
        </authorList>
    </citation>
    <scope>NUCLEOTIDE SEQUENCE [LARGE SCALE GENOMIC DNA]</scope>
    <source>
        <strain evidence="2 3">DSM 45627</strain>
    </source>
</reference>
<organism evidence="2 3">
    <name type="scientific">Jatrophihabitans endophyticus</name>
    <dbReference type="NCBI Taxonomy" id="1206085"/>
    <lineage>
        <taxon>Bacteria</taxon>
        <taxon>Bacillati</taxon>
        <taxon>Actinomycetota</taxon>
        <taxon>Actinomycetes</taxon>
        <taxon>Jatrophihabitantales</taxon>
        <taxon>Jatrophihabitantaceae</taxon>
        <taxon>Jatrophihabitans</taxon>
    </lineage>
</organism>
<dbReference type="SMART" id="SM00923">
    <property type="entry name" value="MbtH"/>
    <property type="match status" value="1"/>
</dbReference>
<dbReference type="GO" id="GO:0005829">
    <property type="term" value="C:cytosol"/>
    <property type="evidence" value="ECO:0007669"/>
    <property type="project" value="TreeGrafter"/>
</dbReference>
<dbReference type="PANTHER" id="PTHR38444">
    <property type="entry name" value="ENTEROBACTIN BIOSYNTHESIS PROTEIN YBDZ"/>
    <property type="match status" value="1"/>
</dbReference>
<evidence type="ECO:0000313" key="3">
    <source>
        <dbReference type="Proteomes" id="UP000186132"/>
    </source>
</evidence>
<keyword evidence="3" id="KW-1185">Reference proteome</keyword>
<dbReference type="AlphaFoldDB" id="A0A1M5CR83"/>
<dbReference type="Proteomes" id="UP000186132">
    <property type="component" value="Unassembled WGS sequence"/>
</dbReference>
<dbReference type="EMBL" id="FQVU01000001">
    <property type="protein sequence ID" value="SHF57270.1"/>
    <property type="molecule type" value="Genomic_DNA"/>
</dbReference>
<dbReference type="OrthoDB" id="7584480at2"/>
<evidence type="ECO:0000259" key="1">
    <source>
        <dbReference type="SMART" id="SM00923"/>
    </source>
</evidence>
<dbReference type="Gene3D" id="3.90.820.10">
    <property type="entry name" value="Structural Genomics, Unknown Function 30-nov-00 1gh9 Mol_id"/>
    <property type="match status" value="1"/>
</dbReference>
<dbReference type="STRING" id="1206085.SAMN05443575_0326"/>
<dbReference type="SUPFAM" id="SSF160582">
    <property type="entry name" value="MbtH-like"/>
    <property type="match status" value="1"/>
</dbReference>
<dbReference type="RefSeq" id="WP_073385095.1">
    <property type="nucleotide sequence ID" value="NZ_FQVU01000001.1"/>
</dbReference>
<dbReference type="InterPro" id="IPR038020">
    <property type="entry name" value="MbtH-like_sf"/>
</dbReference>
<dbReference type="PANTHER" id="PTHR38444:SF1">
    <property type="entry name" value="ENTEROBACTIN BIOSYNTHESIS PROTEIN YBDZ"/>
    <property type="match status" value="1"/>
</dbReference>
<dbReference type="InterPro" id="IPR037407">
    <property type="entry name" value="MLP_fam"/>
</dbReference>